<dbReference type="EMBL" id="CP014989">
    <property type="protein sequence ID" value="ANS77997.1"/>
    <property type="molecule type" value="Genomic_DNA"/>
</dbReference>
<feature type="transmembrane region" description="Helical" evidence="1">
    <location>
        <begin position="38"/>
        <end position="56"/>
    </location>
</feature>
<dbReference type="Proteomes" id="UP000092482">
    <property type="component" value="Chromosome"/>
</dbReference>
<name>A0A1B1N987_9MICO</name>
<evidence type="ECO:0000256" key="1">
    <source>
        <dbReference type="SAM" id="Phobius"/>
    </source>
</evidence>
<dbReference type="KEGG" id="serj:SGUI_0601"/>
<gene>
    <name evidence="2" type="ORF">SGUI_0601</name>
</gene>
<proteinExistence type="predicted"/>
<keyword evidence="3" id="KW-1185">Reference proteome</keyword>
<sequence>MERSQHRPTITPRARRARTARGAVAALDPTRYAPEVQLALAALLVVVAGPVAGALAPTSAVVAGASVVLLLVGVTLAVLATVSLLRHS</sequence>
<keyword evidence="1" id="KW-0812">Transmembrane</keyword>
<reference evidence="2 3" key="1">
    <citation type="submission" date="2016-03" db="EMBL/GenBank/DDBJ databases">
        <title>Shallow-sea hydrothermal system.</title>
        <authorList>
            <person name="Tang K."/>
        </authorList>
    </citation>
    <scope>NUCLEOTIDE SEQUENCE [LARGE SCALE GENOMIC DNA]</scope>
    <source>
        <strain evidence="2 3">JLT9</strain>
    </source>
</reference>
<dbReference type="RefSeq" id="WP_066636086.1">
    <property type="nucleotide sequence ID" value="NZ_CP014989.1"/>
</dbReference>
<evidence type="ECO:0000313" key="2">
    <source>
        <dbReference type="EMBL" id="ANS77997.1"/>
    </source>
</evidence>
<organism evidence="2 3">
    <name type="scientific">Serinicoccus hydrothermalis</name>
    <dbReference type="NCBI Taxonomy" id="1758689"/>
    <lineage>
        <taxon>Bacteria</taxon>
        <taxon>Bacillati</taxon>
        <taxon>Actinomycetota</taxon>
        <taxon>Actinomycetes</taxon>
        <taxon>Micrococcales</taxon>
        <taxon>Ornithinimicrobiaceae</taxon>
        <taxon>Serinicoccus</taxon>
    </lineage>
</organism>
<protein>
    <submittedName>
        <fullName evidence="2">Uncharacterized protein</fullName>
    </submittedName>
</protein>
<keyword evidence="1" id="KW-0472">Membrane</keyword>
<accession>A0A1B1N987</accession>
<feature type="transmembrane region" description="Helical" evidence="1">
    <location>
        <begin position="62"/>
        <end position="85"/>
    </location>
</feature>
<dbReference type="AlphaFoldDB" id="A0A1B1N987"/>
<evidence type="ECO:0000313" key="3">
    <source>
        <dbReference type="Proteomes" id="UP000092482"/>
    </source>
</evidence>
<keyword evidence="1" id="KW-1133">Transmembrane helix</keyword>